<comment type="caution">
    <text evidence="1">The sequence shown here is derived from an EMBL/GenBank/DDBJ whole genome shotgun (WGS) entry which is preliminary data.</text>
</comment>
<organism evidence="1 2">
    <name type="scientific">Streptomyces filipinensis</name>
    <dbReference type="NCBI Taxonomy" id="66887"/>
    <lineage>
        <taxon>Bacteria</taxon>
        <taxon>Bacillati</taxon>
        <taxon>Actinomycetota</taxon>
        <taxon>Actinomycetes</taxon>
        <taxon>Kitasatosporales</taxon>
        <taxon>Streptomycetaceae</taxon>
        <taxon>Streptomyces</taxon>
    </lineage>
</organism>
<name>A0A918IJC4_9ACTN</name>
<gene>
    <name evidence="1" type="ORF">GCM10010260_73530</name>
</gene>
<dbReference type="EMBL" id="BMTD01000024">
    <property type="protein sequence ID" value="GGV22501.1"/>
    <property type="molecule type" value="Genomic_DNA"/>
</dbReference>
<sequence length="1354" mass="148375">MGKRVEKGGYTAELTDDLEVVYRNPQGRRLKKFPDAIAGAPGLVALLGARTHLRRHREACRLQAGEWASDGVRVPRALADADPLWREALEAESVELTDALGDGGLWARTYTGFDGRTLTQVFPEQLIPYRDRLMRGQHWHPDGCFSTGIPAPSDGALPFPERVIAAHPGFEEPATEKLLLLQERTQQWRFAYKADVDSVLHGMEESFPALLITLLDEMADLALRQGEHATAAAWFGRARTAERVQARKVDKEWLLGRYLTYAEGKALSTTVLRAWARELAVKGEATEADLSRFRQVVVRRVRASSEVYPQLAVDVRKLAKAAGLEPEPELATLLGEMFAVGGVSLSDDKFWTDCLKGRAMDLLGRHAPEAARQVLRLRPRRFGDSSRVWRELLERTGALALLTGEVPGLPVGEAAAWLSACVLSNSDRNGPWPVMYEIAERIAPKLAADGVPVQFRYRRIGESADGRTPLDLIDLLLEHAAPVVDPPELLGPSQLSCIQLSHRPKLEHLQADERFARELRARVRADLEMTTKDLASNSWYQPHETKGWQRIPELFDNPIGHEEIRAWFGRERAKLRTGVDFEELVLLLGRLVHVGVAVDLLLKDAEAAAEFAAVDVVPLLMAQLPDTVSRAQAEELLGRLQPYYVEREGVRGPNRGPILEALPQLGEPMHSRAARSLVMAVNCRAGLERLVGCLTPGEGDVPPTTDAGSQEPEDKVSRQMMALAKEGTAVWGGDLGRATTTFERVPRNGRFRRTHACAAALALCAVSSPPGGSAARSLMMYAAHPFVTGEPGHWRIVHCEVPEDRTDINAPLPGTVFRTDTSVAYVLASGGRDPRRTLWEYTLDGAYPEDGPLALAGVKLTCAHVLEPVRTGAWFTRFAELYRKHGPAPARPELARAFAERLGLSQAEATALLTAHVPCAPHQLDEEDGYLSGHHSADLESWKVRRKEAEQAVAALADAFAPRFFTTFYDKLLPDDPEQLWATGPDVDRAAEWWLEELGSPLPVPTALLPLAAKETLPPQGEAAMTRQSCGENRRWWPHLRLPALLGRLATGADCLASHRAGLAGEPHLLALPRIAAWLAYRTPAGDPSRSAAGAAISRLREELSSAPGPLRLFSLQSNYLMGPPPSTEALTAHPAVTEVADAAYDMRHLCVDPDALKGPDDPLLEALDTYLDSVLPSQWLPSPSGLPAVADLRLLLSDDFAALGAHLLTDGERPPGWEQDPARSVPHLVEGCAEAFGLGKDAASLYLMLLALPDPSDRNVKTWTGWKPGRYKKAEAELHASGRVLRALRSRAGRSLFLPGAWQERKPPRLPIEASKLGLLPLAREHRSTSHLTAVPSAPLPVLFTRAWEGVAP</sequence>
<evidence type="ECO:0000313" key="1">
    <source>
        <dbReference type="EMBL" id="GGV22501.1"/>
    </source>
</evidence>
<evidence type="ECO:0008006" key="3">
    <source>
        <dbReference type="Google" id="ProtNLM"/>
    </source>
</evidence>
<reference evidence="1" key="1">
    <citation type="journal article" date="2014" name="Int. J. Syst. Evol. Microbiol.">
        <title>Complete genome sequence of Corynebacterium casei LMG S-19264T (=DSM 44701T), isolated from a smear-ripened cheese.</title>
        <authorList>
            <consortium name="US DOE Joint Genome Institute (JGI-PGF)"/>
            <person name="Walter F."/>
            <person name="Albersmeier A."/>
            <person name="Kalinowski J."/>
            <person name="Ruckert C."/>
        </authorList>
    </citation>
    <scope>NUCLEOTIDE SEQUENCE</scope>
    <source>
        <strain evidence="1">JCM 4369</strain>
    </source>
</reference>
<proteinExistence type="predicted"/>
<reference evidence="1" key="2">
    <citation type="submission" date="2020-09" db="EMBL/GenBank/DDBJ databases">
        <authorList>
            <person name="Sun Q."/>
            <person name="Ohkuma M."/>
        </authorList>
    </citation>
    <scope>NUCLEOTIDE SEQUENCE</scope>
    <source>
        <strain evidence="1">JCM 4369</strain>
    </source>
</reference>
<keyword evidence="2" id="KW-1185">Reference proteome</keyword>
<accession>A0A918IJC4</accession>
<dbReference type="Proteomes" id="UP000618795">
    <property type="component" value="Unassembled WGS sequence"/>
</dbReference>
<dbReference type="RefSeq" id="WP_191877798.1">
    <property type="nucleotide sequence ID" value="NZ_BMTD01000024.1"/>
</dbReference>
<evidence type="ECO:0000313" key="2">
    <source>
        <dbReference type="Proteomes" id="UP000618795"/>
    </source>
</evidence>
<protein>
    <recommendedName>
        <fullName evidence="3">DNA-binding protein</fullName>
    </recommendedName>
</protein>